<gene>
    <name evidence="2" type="ORF">Poly30_14430</name>
</gene>
<dbReference type="EMBL" id="CP036434">
    <property type="protein sequence ID" value="QDV05940.1"/>
    <property type="molecule type" value="Genomic_DNA"/>
</dbReference>
<reference evidence="2 3" key="1">
    <citation type="submission" date="2019-02" db="EMBL/GenBank/DDBJ databases">
        <title>Deep-cultivation of Planctomycetes and their phenomic and genomic characterization uncovers novel biology.</title>
        <authorList>
            <person name="Wiegand S."/>
            <person name="Jogler M."/>
            <person name="Boedeker C."/>
            <person name="Pinto D."/>
            <person name="Vollmers J."/>
            <person name="Rivas-Marin E."/>
            <person name="Kohn T."/>
            <person name="Peeters S.H."/>
            <person name="Heuer A."/>
            <person name="Rast P."/>
            <person name="Oberbeckmann S."/>
            <person name="Bunk B."/>
            <person name="Jeske O."/>
            <person name="Meyerdierks A."/>
            <person name="Storesund J.E."/>
            <person name="Kallscheuer N."/>
            <person name="Luecker S."/>
            <person name="Lage O.M."/>
            <person name="Pohl T."/>
            <person name="Merkel B.J."/>
            <person name="Hornburger P."/>
            <person name="Mueller R.-W."/>
            <person name="Bruemmer F."/>
            <person name="Labrenz M."/>
            <person name="Spormann A.M."/>
            <person name="Op den Camp H."/>
            <person name="Overmann J."/>
            <person name="Amann R."/>
            <person name="Jetten M.S.M."/>
            <person name="Mascher T."/>
            <person name="Medema M.H."/>
            <person name="Devos D.P."/>
            <person name="Kaster A.-K."/>
            <person name="Ovreas L."/>
            <person name="Rohde M."/>
            <person name="Galperin M.Y."/>
            <person name="Jogler C."/>
        </authorList>
    </citation>
    <scope>NUCLEOTIDE SEQUENCE [LARGE SCALE GENOMIC DNA]</scope>
    <source>
        <strain evidence="2 3">Poly30</strain>
    </source>
</reference>
<dbReference type="Proteomes" id="UP000320390">
    <property type="component" value="Chromosome"/>
</dbReference>
<keyword evidence="3" id="KW-1185">Reference proteome</keyword>
<organism evidence="2 3">
    <name type="scientific">Saltatorellus ferox</name>
    <dbReference type="NCBI Taxonomy" id="2528018"/>
    <lineage>
        <taxon>Bacteria</taxon>
        <taxon>Pseudomonadati</taxon>
        <taxon>Planctomycetota</taxon>
        <taxon>Planctomycetia</taxon>
        <taxon>Planctomycetia incertae sedis</taxon>
        <taxon>Saltatorellus</taxon>
    </lineage>
</organism>
<evidence type="ECO:0000313" key="3">
    <source>
        <dbReference type="Proteomes" id="UP000320390"/>
    </source>
</evidence>
<evidence type="ECO:0000256" key="1">
    <source>
        <dbReference type="SAM" id="MobiDB-lite"/>
    </source>
</evidence>
<sequence>MGSQMPVIDDDPVTPDALNGLFMDARELGRHVQVFALAISGPTGPGTIDRAVLIAVEALAARKDIETCTGSITVLMNGETAGVLVAQPQGAPGLKVIGEHLVQSLAGQLGDGVQVAIGMATTAEHKDLDVDDAIAVAMEGLEVASASGANRAVHSELYELTLATRRRRGTVYPLESVQHGDEHATIPSAKPARQAPFAPVEVETRADTPPPVDRLGEFDDPFAHLASEAYELGAESATALTNGIAPKSEIVAKLEQESRAEIERLRLELDLARREKLESAAKGAESDKQERRIAKLVHQLEQAESEIERLRAESAKDPGVPSKFRAVQGLDPNEPTAPVKRTIIDGVFQANRAEKPKDRAAE</sequence>
<protein>
    <submittedName>
        <fullName evidence="2">Uncharacterized protein</fullName>
    </submittedName>
</protein>
<accession>A0A518EPD1</accession>
<feature type="region of interest" description="Disordered" evidence="1">
    <location>
        <begin position="311"/>
        <end position="342"/>
    </location>
</feature>
<evidence type="ECO:0000313" key="2">
    <source>
        <dbReference type="EMBL" id="QDV05940.1"/>
    </source>
</evidence>
<dbReference type="AlphaFoldDB" id="A0A518EPD1"/>
<name>A0A518EPD1_9BACT</name>
<proteinExistence type="predicted"/>